<feature type="chain" id="PRO_5045925538" evidence="1">
    <location>
        <begin position="33"/>
        <end position="446"/>
    </location>
</feature>
<dbReference type="InterPro" id="IPR059226">
    <property type="entry name" value="Choice_anch_Q_dom"/>
</dbReference>
<sequence length="446" mass="45709">MSRVPLHSSWALALSCSALTLLALAPTAPVAAAIRTVTNCNDSGPGSLRSVVANALSGDTIDLASLGCNRILLTSGAIDVSQNDLALSGRNPWALTIDGGGTDRVFLHAGTGVLRLRRISVANGKIVRDTPEESGGCVSSYGSVEAIGSWIHHCQVQATGGDAPSADGGAIAADNKVMLSYSKAYASSATAFGSGYGGGVSAREVVLHRSQVYGNYADYAGGGIVGESVSAGLSTIHDNRADQRGGGVYISFACFDRQDCTFRLDKSTVSANHSTDFGGFDASNATTAVFVDSTVSGNSAGIYSAGELAPDARIFNSTIASNQDTRVCFNILHVSQQLDLVSSIVSGNTCTAGAVDDLGGVIGAQVTGSDNIIGYSSLQLPPDTIFADPRLAVLADNGGPTRTHMPLANSPALESGSNPLNLKYDQRGAGFRRKKGAAVDIGAIER</sequence>
<evidence type="ECO:0000313" key="3">
    <source>
        <dbReference type="Proteomes" id="UP001566331"/>
    </source>
</evidence>
<evidence type="ECO:0000256" key="1">
    <source>
        <dbReference type="SAM" id="SignalP"/>
    </source>
</evidence>
<dbReference type="PROSITE" id="PS51257">
    <property type="entry name" value="PROKAR_LIPOPROTEIN"/>
    <property type="match status" value="1"/>
</dbReference>
<comment type="caution">
    <text evidence="2">The sequence shown here is derived from an EMBL/GenBank/DDBJ whole genome shotgun (WGS) entry which is preliminary data.</text>
</comment>
<accession>A0ABV4HYQ8</accession>
<gene>
    <name evidence="2" type="ORF">AB6713_20345</name>
</gene>
<name>A0ABV4HYQ8_9GAMM</name>
<dbReference type="NCBIfam" id="NF041518">
    <property type="entry name" value="choice_anch_Q"/>
    <property type="match status" value="1"/>
</dbReference>
<feature type="signal peptide" evidence="1">
    <location>
        <begin position="1"/>
        <end position="32"/>
    </location>
</feature>
<dbReference type="Proteomes" id="UP001566331">
    <property type="component" value="Unassembled WGS sequence"/>
</dbReference>
<proteinExistence type="predicted"/>
<dbReference type="RefSeq" id="WP_370565925.1">
    <property type="nucleotide sequence ID" value="NZ_JBFWIB010000044.1"/>
</dbReference>
<protein>
    <submittedName>
        <fullName evidence="2">Choice-of-anchor Q domain-containing protein</fullName>
    </submittedName>
</protein>
<dbReference type="SUPFAM" id="SSF51126">
    <property type="entry name" value="Pectin lyase-like"/>
    <property type="match status" value="1"/>
</dbReference>
<evidence type="ECO:0000313" key="2">
    <source>
        <dbReference type="EMBL" id="MEZ0476931.1"/>
    </source>
</evidence>
<dbReference type="EMBL" id="JBFWIC010000069">
    <property type="protein sequence ID" value="MEZ0476931.1"/>
    <property type="molecule type" value="Genomic_DNA"/>
</dbReference>
<keyword evidence="1" id="KW-0732">Signal</keyword>
<keyword evidence="3" id="KW-1185">Reference proteome</keyword>
<organism evidence="2 3">
    <name type="scientific">Luteimonas salinilitoris</name>
    <dbReference type="NCBI Taxonomy" id="3237697"/>
    <lineage>
        <taxon>Bacteria</taxon>
        <taxon>Pseudomonadati</taxon>
        <taxon>Pseudomonadota</taxon>
        <taxon>Gammaproteobacteria</taxon>
        <taxon>Lysobacterales</taxon>
        <taxon>Lysobacteraceae</taxon>
        <taxon>Luteimonas</taxon>
    </lineage>
</organism>
<dbReference type="InterPro" id="IPR011050">
    <property type="entry name" value="Pectin_lyase_fold/virulence"/>
</dbReference>
<reference evidence="2 3" key="1">
    <citation type="submission" date="2024-07" db="EMBL/GenBank/DDBJ databases">
        <title>Luteimonas salilacus sp. nov., isolated from the shore soil of Salt Lake in Tibet of China.</title>
        <authorList>
            <person name="Zhang X."/>
            <person name="Li A."/>
        </authorList>
    </citation>
    <scope>NUCLEOTIDE SEQUENCE [LARGE SCALE GENOMIC DNA]</scope>
    <source>
        <strain evidence="2 3">B3-2-R+30</strain>
    </source>
</reference>